<evidence type="ECO:0000256" key="8">
    <source>
        <dbReference type="ARBA" id="ARBA00093361"/>
    </source>
</evidence>
<comment type="similarity">
    <text evidence="1">Belongs to the class IV-like SAM-binding methyltransferase superfamily. RNA methyltransferase TrmH family.</text>
</comment>
<dbReference type="InterPro" id="IPR056921">
    <property type="entry name" value="TARBP1_dom"/>
</dbReference>
<evidence type="ECO:0000313" key="14">
    <source>
        <dbReference type="EMBL" id="CAD7248698.1"/>
    </source>
</evidence>
<dbReference type="InterPro" id="IPR002347">
    <property type="entry name" value="SDR_fam"/>
</dbReference>
<dbReference type="PANTHER" id="PTHR12029:SF11">
    <property type="entry name" value="METHYLTRANSFERASE TARBP1-RELATED"/>
    <property type="match status" value="1"/>
</dbReference>
<accession>A0A7R8XKB9</accession>
<evidence type="ECO:0000256" key="3">
    <source>
        <dbReference type="ARBA" id="ARBA00022679"/>
    </source>
</evidence>
<dbReference type="Pfam" id="PF00106">
    <property type="entry name" value="adh_short"/>
    <property type="match status" value="1"/>
</dbReference>
<dbReference type="InterPro" id="IPR045330">
    <property type="entry name" value="TRM3/TARBP1"/>
</dbReference>
<evidence type="ECO:0000256" key="1">
    <source>
        <dbReference type="ARBA" id="ARBA00007228"/>
    </source>
</evidence>
<dbReference type="InterPro" id="IPR029028">
    <property type="entry name" value="Alpha/beta_knot_MTases"/>
</dbReference>
<protein>
    <recommendedName>
        <fullName evidence="10">tRNA (guanosine(18)-2'-O)-methyltransferase TARBP1</fullName>
        <ecNumber evidence="9">2.1.1.34</ecNumber>
    </recommendedName>
    <alternativeName>
        <fullName evidence="11">TAR RNA-binding protein 1</fullName>
    </alternativeName>
</protein>
<dbReference type="GO" id="GO:0030488">
    <property type="term" value="P:tRNA methylation"/>
    <property type="evidence" value="ECO:0007669"/>
    <property type="project" value="InterPro"/>
</dbReference>
<keyword evidence="5" id="KW-0694">RNA-binding</keyword>
<dbReference type="Pfam" id="PF25050">
    <property type="entry name" value="TARBP1"/>
    <property type="match status" value="1"/>
</dbReference>
<keyword evidence="15" id="KW-1185">Reference proteome</keyword>
<name>A0A7R8XKB9_9CRUS</name>
<evidence type="ECO:0000259" key="13">
    <source>
        <dbReference type="Pfam" id="PF25050"/>
    </source>
</evidence>
<dbReference type="PRINTS" id="PR00081">
    <property type="entry name" value="GDHRDH"/>
</dbReference>
<keyword evidence="3" id="KW-0808">Transferase</keyword>
<organism evidence="14">
    <name type="scientific">Darwinula stevensoni</name>
    <dbReference type="NCBI Taxonomy" id="69355"/>
    <lineage>
        <taxon>Eukaryota</taxon>
        <taxon>Metazoa</taxon>
        <taxon>Ecdysozoa</taxon>
        <taxon>Arthropoda</taxon>
        <taxon>Crustacea</taxon>
        <taxon>Oligostraca</taxon>
        <taxon>Ostracoda</taxon>
        <taxon>Podocopa</taxon>
        <taxon>Podocopida</taxon>
        <taxon>Darwinulocopina</taxon>
        <taxon>Darwinuloidea</taxon>
        <taxon>Darwinulidae</taxon>
        <taxon>Darwinula</taxon>
    </lineage>
</organism>
<evidence type="ECO:0000256" key="9">
    <source>
        <dbReference type="ARBA" id="ARBA00093594"/>
    </source>
</evidence>
<reference evidence="14" key="1">
    <citation type="submission" date="2020-11" db="EMBL/GenBank/DDBJ databases">
        <authorList>
            <person name="Tran Van P."/>
        </authorList>
    </citation>
    <scope>NUCLEOTIDE SEQUENCE</scope>
</reference>
<evidence type="ECO:0000256" key="2">
    <source>
        <dbReference type="ARBA" id="ARBA00022603"/>
    </source>
</evidence>
<keyword evidence="4" id="KW-0949">S-adenosyl-L-methionine</keyword>
<dbReference type="EMBL" id="LR901473">
    <property type="protein sequence ID" value="CAD7248698.1"/>
    <property type="molecule type" value="Genomic_DNA"/>
</dbReference>
<dbReference type="Proteomes" id="UP000677054">
    <property type="component" value="Unassembled WGS sequence"/>
</dbReference>
<dbReference type="Pfam" id="PF00588">
    <property type="entry name" value="SpoU_methylase"/>
    <property type="match status" value="1"/>
</dbReference>
<evidence type="ECO:0000256" key="6">
    <source>
        <dbReference type="ARBA" id="ARBA00022990"/>
    </source>
</evidence>
<dbReference type="InterPro" id="IPR036291">
    <property type="entry name" value="NAD(P)-bd_dom_sf"/>
</dbReference>
<dbReference type="GO" id="GO:0003723">
    <property type="term" value="F:RNA binding"/>
    <property type="evidence" value="ECO:0007669"/>
    <property type="project" value="UniProtKB-KW"/>
</dbReference>
<dbReference type="PANTHER" id="PTHR12029">
    <property type="entry name" value="RNA METHYLTRANSFERASE"/>
    <property type="match status" value="1"/>
</dbReference>
<dbReference type="InterPro" id="IPR001537">
    <property type="entry name" value="SpoU_MeTrfase"/>
</dbReference>
<gene>
    <name evidence="14" type="ORF">DSTB1V02_LOCUS8508</name>
</gene>
<feature type="domain" description="tRNA/rRNA methyltransferase SpoU type" evidence="12">
    <location>
        <begin position="1607"/>
        <end position="1748"/>
    </location>
</feature>
<dbReference type="InterPro" id="IPR044748">
    <property type="entry name" value="Trm3/TARBP1_C"/>
</dbReference>
<keyword evidence="2" id="KW-0489">Methyltransferase</keyword>
<dbReference type="EMBL" id="CAJPEV010001956">
    <property type="protein sequence ID" value="CAG0895059.1"/>
    <property type="molecule type" value="Genomic_DNA"/>
</dbReference>
<sequence length="1763" mass="200799">MKIPTPIFWGSFIGTALGGTIIFKEYVIGGKQYTKGTSAKGLTAVVTGASSGIGKALARDLAMRGARVIMACRDDEKCYMARRDIVMETKNQHVVCRTCDLSSQESVREFAARMNNEELQVNILVNNAGVMRCPQSLTKEGIELQLGVNHMGHFLLTNLLLTKIKASKPARIISVISIAYQKAPSMHFEDLNSERSYNPEDAYNQSQLANILFTRELAKRLAGTHVTANCVNPGTVNTEITRHLAYKNSFLGQLIATPILWLMTKSARQGAQTILYAALDENLEGVSGRCFSNMKEHSLSDAAMDDEAAHRLWITSERMVPDDIQLLLGRKDFRVYLQLLVQRLCRDLDNDTAVHKEELLCTLSQLTMCFSLIESWETEVNCDAVTSIAQAVMKCFSYLTHEKSADKNQNVILKAMKALLIWSATNPESTAVRQDLASLAHLTMKTLLSETQEDGNEEMSILCLRVLECFVSSNFSFSSCDWSILFSSIKSIFTTGNKKLAIFVVQSELRSVILRPIGKDEPSFIIEIWNTLQNSSLTHAEVLWNLCILFDAIAEEIHIFHDPAFWETLQKALKSQELQVTKRVVYLLKKCIETVQQKQIQISCELFWTPLSVDVWLNYFLVLETLEEKQAHIVSSVLPKLESLIHCATKQEQKIHTSWILALFWKAMRHDNFQIVLWTVMHFLKLSVKAFPIFDQGGETFITDSLLEVLRLEPLYAKANQGPELRELLTTFFQDCLNLGNFQSKLLNAFFKTKWSGVVCFHLSYVMSHLKLPHPIDSADVFLMRQFLLEVVSRYEPYLKVGCQCNLLCFIFGNLAEEPLSYESCLKNLYLSFPSGLQPGSKYWDEHLNLFSQLHHVIAPISANDDWKDADPKYVAFIMLSTMESLIEEKQHLIVMDLIIDTLQSAPLRLYLSEGKLDFCIKTLVEISLCLDLALKESSFLIIRQKLLECLPYIYEILTSSCFPCNDLKGLNRFNMWMNSLEMIIRSLQIEHLHKVIISSAHLYSLNQGHPNQHFQRMVLASSLRLLHILGMQEKLNEAFRYVTIEELATLDFDSSLRAEEPELWNKAISDFVRNTWEVFAILSMERIRTDAPQILTSYGLQCLQASVRDPLVYVLHGIYIIVPVLKEDVSMLRDMLRLTWTTVFESRKCEFFWKGMEHFIKVTFHLDILMSNIYLTVLQEMWQDLLIASDGITGLLNIAALHLDQVLSHLRPEDVPFIIEMTVDLLLFGPMHRKDQRIYFEACEEIEAIQDHPAHAIASPHLRDAEVRILGVKILSQIMETEQLAKEALHLLLARWESLRTLNHRHFANSSHHRTQHRIMQAILLLYPSFVDTTSSVVLEWGCRCLASGNPQPSVRYMQEWLIVLILNSRSELHDTFYTFMSKASVDRIGGMGSFVSILCHLVCLKPSTNAMERAFSEILPWCMSQHFSARVYAQAAILKMWKVAEDQCLEDTLKQYRPIHTSIQNQQNIGTLSKNADKLLQDFYFQSFNSLQHYSLQTIYNDLPRLAQVSRDEWIPLSVIKLHIHSTKWPLQSQNEDLANSSSAIWILKQATKVEIDDPHPEKKSSEGNVQKKLIPWKALLPDLEALEYFPTPLQEKKFASTGGLILVASLVSKSTNLGGLCRTCEVFGVSQLVLASFKYIDDPQFQSLSVTAEKWISMLEVKPDMVAGYLRKMKTGGYTMVGVEQAASSTQLGQMIFPKKTLLLLGNEREGIPMELLNMMDTCVEIPQVGVIRSLNVHVSGALLIWEYAKQHMLKLPELP</sequence>
<evidence type="ECO:0000256" key="5">
    <source>
        <dbReference type="ARBA" id="ARBA00022884"/>
    </source>
</evidence>
<dbReference type="SUPFAM" id="SSF51735">
    <property type="entry name" value="NAD(P)-binding Rossmann-fold domains"/>
    <property type="match status" value="1"/>
</dbReference>
<evidence type="ECO:0000256" key="7">
    <source>
        <dbReference type="ARBA" id="ARBA00093266"/>
    </source>
</evidence>
<comment type="function">
    <text evidence="8">S-adenosyl-L-methionine-dependent 2'-O-ribose methyltransferase that catalyzes the formation of 2'-O-methylguanosine at position 18 (Gm18) in a subset of tRNA. Selectively mediates Gm18 methylation of tRNAGln-TTG/CTG and tRNASer-TGA/GCT. Gm18 modification can enhance the stability of modified tRNAs.</text>
</comment>
<dbReference type="Gene3D" id="3.40.1280.10">
    <property type="match status" value="1"/>
</dbReference>
<proteinExistence type="inferred from homology"/>
<dbReference type="Gene3D" id="3.40.50.720">
    <property type="entry name" value="NAD(P)-binding Rossmann-like Domain"/>
    <property type="match status" value="1"/>
</dbReference>
<comment type="catalytic activity">
    <reaction evidence="7">
        <text>guanosine(18) in tRNA + S-adenosyl-L-methionine = 2'-O-methylguanosine(18) in tRNA + S-adenosyl-L-homocysteine + H(+)</text>
        <dbReference type="Rhea" id="RHEA:20077"/>
        <dbReference type="Rhea" id="RHEA-COMP:10190"/>
        <dbReference type="Rhea" id="RHEA-COMP:10192"/>
        <dbReference type="ChEBI" id="CHEBI:15378"/>
        <dbReference type="ChEBI" id="CHEBI:57856"/>
        <dbReference type="ChEBI" id="CHEBI:59789"/>
        <dbReference type="ChEBI" id="CHEBI:74269"/>
        <dbReference type="ChEBI" id="CHEBI:74445"/>
        <dbReference type="EC" id="2.1.1.34"/>
    </reaction>
    <physiologicalReaction direction="left-to-right" evidence="7">
        <dbReference type="Rhea" id="RHEA:20078"/>
    </physiologicalReaction>
</comment>
<keyword evidence="6" id="KW-0007">Acetylation</keyword>
<dbReference type="FunFam" id="3.40.1280.10:FF:000010">
    <property type="entry name" value="probable methyltransferase TARBP1"/>
    <property type="match status" value="1"/>
</dbReference>
<dbReference type="CDD" id="cd18091">
    <property type="entry name" value="SpoU-like_TRM3-like"/>
    <property type="match status" value="1"/>
</dbReference>
<evidence type="ECO:0000256" key="10">
    <source>
        <dbReference type="ARBA" id="ARBA00093636"/>
    </source>
</evidence>
<dbReference type="InterPro" id="IPR029026">
    <property type="entry name" value="tRNA_m1G_MTases_N"/>
</dbReference>
<dbReference type="GO" id="GO:0141100">
    <property type="term" value="F:tRNA (guanine(18)-2'-O)-methyltransferase activity"/>
    <property type="evidence" value="ECO:0007669"/>
    <property type="project" value="UniProtKB-EC"/>
</dbReference>
<feature type="domain" description="TARBP1" evidence="13">
    <location>
        <begin position="575"/>
        <end position="653"/>
    </location>
</feature>
<dbReference type="SUPFAM" id="SSF75217">
    <property type="entry name" value="alpha/beta knot"/>
    <property type="match status" value="1"/>
</dbReference>
<evidence type="ECO:0000256" key="11">
    <source>
        <dbReference type="ARBA" id="ARBA00093656"/>
    </source>
</evidence>
<evidence type="ECO:0000259" key="12">
    <source>
        <dbReference type="Pfam" id="PF00588"/>
    </source>
</evidence>
<dbReference type="EC" id="2.1.1.34" evidence="9"/>
<evidence type="ECO:0000256" key="4">
    <source>
        <dbReference type="ARBA" id="ARBA00022691"/>
    </source>
</evidence>
<evidence type="ECO:0000313" key="15">
    <source>
        <dbReference type="Proteomes" id="UP000677054"/>
    </source>
</evidence>
<dbReference type="OrthoDB" id="241340at2759"/>